<evidence type="ECO:0000256" key="1">
    <source>
        <dbReference type="SAM" id="Coils"/>
    </source>
</evidence>
<protein>
    <submittedName>
        <fullName evidence="2">Uncharacterized protein</fullName>
    </submittedName>
</protein>
<organism evidence="2">
    <name type="scientific">Spongospora subterranea</name>
    <dbReference type="NCBI Taxonomy" id="70186"/>
    <lineage>
        <taxon>Eukaryota</taxon>
        <taxon>Sar</taxon>
        <taxon>Rhizaria</taxon>
        <taxon>Endomyxa</taxon>
        <taxon>Phytomyxea</taxon>
        <taxon>Plasmodiophorida</taxon>
        <taxon>Plasmodiophoridae</taxon>
        <taxon>Spongospora</taxon>
    </lineage>
</organism>
<keyword evidence="1" id="KW-0175">Coiled coil</keyword>
<name>A0A0H5QIC3_9EUKA</name>
<dbReference type="EMBL" id="HACM01000634">
    <property type="protein sequence ID" value="CRZ01076.1"/>
    <property type="molecule type" value="Transcribed_RNA"/>
</dbReference>
<feature type="coiled-coil region" evidence="1">
    <location>
        <begin position="2"/>
        <end position="43"/>
    </location>
</feature>
<reference evidence="2" key="1">
    <citation type="submission" date="2015-04" db="EMBL/GenBank/DDBJ databases">
        <title>The genome sequence of the plant pathogenic Rhizarian Plasmodiophora brassicae reveals insights in its biotrophic life cycle and the origin of chitin synthesis.</title>
        <authorList>
            <person name="Schwelm A."/>
            <person name="Fogelqvist J."/>
            <person name="Knaust A."/>
            <person name="Julke S."/>
            <person name="Lilja T."/>
            <person name="Dhandapani V."/>
            <person name="Bonilla-Rosso G."/>
            <person name="Karlsson M."/>
            <person name="Shevchenko A."/>
            <person name="Choi S.R."/>
            <person name="Kim H.G."/>
            <person name="Park J.Y."/>
            <person name="Lim Y.P."/>
            <person name="Ludwig-Muller J."/>
            <person name="Dixelius C."/>
        </authorList>
    </citation>
    <scope>NUCLEOTIDE SEQUENCE</scope>
    <source>
        <tissue evidence="2">Potato root galls</tissue>
    </source>
</reference>
<accession>A0A0H5QIC3</accession>
<dbReference type="AlphaFoldDB" id="A0A0H5QIC3"/>
<evidence type="ECO:0000313" key="2">
    <source>
        <dbReference type="EMBL" id="CRZ01076.1"/>
    </source>
</evidence>
<sequence>MIEICRQVKDSLKASLENAELNLKKTQSDADRESRRAQRLQDEMLGIKEFSDNRELELQQMAFELEQVKGESEQLRLLIRDNSINMERYVFGGVTALGAMFGRDFDV</sequence>
<dbReference type="EMBL" id="HACM01000640">
    <property type="protein sequence ID" value="CRZ01082.1"/>
    <property type="molecule type" value="Transcribed_RNA"/>
</dbReference>
<proteinExistence type="predicted"/>